<evidence type="ECO:0000313" key="2">
    <source>
        <dbReference type="Proteomes" id="UP001164746"/>
    </source>
</evidence>
<reference evidence="1" key="1">
    <citation type="submission" date="2022-11" db="EMBL/GenBank/DDBJ databases">
        <title>Centuries of genome instability and evolution in soft-shell clam transmissible cancer (bioRxiv).</title>
        <authorList>
            <person name="Hart S.F.M."/>
            <person name="Yonemitsu M.A."/>
            <person name="Giersch R.M."/>
            <person name="Beal B.F."/>
            <person name="Arriagada G."/>
            <person name="Davis B.W."/>
            <person name="Ostrander E.A."/>
            <person name="Goff S.P."/>
            <person name="Metzger M.J."/>
        </authorList>
    </citation>
    <scope>NUCLEOTIDE SEQUENCE</scope>
    <source>
        <strain evidence="1">MELC-2E11</strain>
        <tissue evidence="1">Siphon/mantle</tissue>
    </source>
</reference>
<evidence type="ECO:0000313" key="1">
    <source>
        <dbReference type="EMBL" id="WAQ93799.1"/>
    </source>
</evidence>
<dbReference type="Proteomes" id="UP001164746">
    <property type="component" value="Chromosome 1"/>
</dbReference>
<dbReference type="EMBL" id="CP111012">
    <property type="protein sequence ID" value="WAQ93799.1"/>
    <property type="molecule type" value="Genomic_DNA"/>
</dbReference>
<protein>
    <submittedName>
        <fullName evidence="1">Uncharacterized protein</fullName>
    </submittedName>
</protein>
<proteinExistence type="predicted"/>
<gene>
    <name evidence="1" type="ORF">MAR_006270</name>
</gene>
<name>A0ABY7DBP7_MYAAR</name>
<accession>A0ABY7DBP7</accession>
<keyword evidence="2" id="KW-1185">Reference proteome</keyword>
<organism evidence="1 2">
    <name type="scientific">Mya arenaria</name>
    <name type="common">Soft-shell clam</name>
    <dbReference type="NCBI Taxonomy" id="6604"/>
    <lineage>
        <taxon>Eukaryota</taxon>
        <taxon>Metazoa</taxon>
        <taxon>Spiralia</taxon>
        <taxon>Lophotrochozoa</taxon>
        <taxon>Mollusca</taxon>
        <taxon>Bivalvia</taxon>
        <taxon>Autobranchia</taxon>
        <taxon>Heteroconchia</taxon>
        <taxon>Euheterodonta</taxon>
        <taxon>Imparidentia</taxon>
        <taxon>Neoheterodontei</taxon>
        <taxon>Myida</taxon>
        <taxon>Myoidea</taxon>
        <taxon>Myidae</taxon>
        <taxon>Mya</taxon>
    </lineage>
</organism>
<sequence length="75" mass="7783">MAIGQFGARGVDVTSHAEMGQEDVVDPAITLRLLMVGSIAMGLRQKRAFVESTHVQSVGYPGPSGASVPVAVAME</sequence>